<sequence length="55" mass="5921">MGAPESLACEINATHIYGAGAKHRDTASSDIDLVIRSGGTKPMPSAWLHRRDMRA</sequence>
<feature type="region of interest" description="Disordered" evidence="1">
    <location>
        <begin position="35"/>
        <end position="55"/>
    </location>
</feature>
<dbReference type="EMBL" id="FUXP01000001">
    <property type="protein sequence ID" value="SJZ76657.1"/>
    <property type="molecule type" value="Genomic_DNA"/>
</dbReference>
<name>A0A1T4NCA5_9GAMM</name>
<proteinExistence type="predicted"/>
<accession>A0A1T4NCA5</accession>
<evidence type="ECO:0000313" key="2">
    <source>
        <dbReference type="EMBL" id="SJZ76657.1"/>
    </source>
</evidence>
<organism evidence="2 3">
    <name type="scientific">Lysobacter spongiicola DSM 21749</name>
    <dbReference type="NCBI Taxonomy" id="1122188"/>
    <lineage>
        <taxon>Bacteria</taxon>
        <taxon>Pseudomonadati</taxon>
        <taxon>Pseudomonadota</taxon>
        <taxon>Gammaproteobacteria</taxon>
        <taxon>Lysobacterales</taxon>
        <taxon>Lysobacteraceae</taxon>
        <taxon>Novilysobacter</taxon>
    </lineage>
</organism>
<gene>
    <name evidence="2" type="ORF">SAMN02745674_00822</name>
</gene>
<dbReference type="Proteomes" id="UP000190061">
    <property type="component" value="Unassembled WGS sequence"/>
</dbReference>
<keyword evidence="3" id="KW-1185">Reference proteome</keyword>
<reference evidence="2 3" key="1">
    <citation type="submission" date="2017-02" db="EMBL/GenBank/DDBJ databases">
        <authorList>
            <person name="Peterson S.W."/>
        </authorList>
    </citation>
    <scope>NUCLEOTIDE SEQUENCE [LARGE SCALE GENOMIC DNA]</scope>
    <source>
        <strain evidence="2 3">DSM 21749</strain>
    </source>
</reference>
<evidence type="ECO:0000256" key="1">
    <source>
        <dbReference type="SAM" id="MobiDB-lite"/>
    </source>
</evidence>
<evidence type="ECO:0000313" key="3">
    <source>
        <dbReference type="Proteomes" id="UP000190061"/>
    </source>
</evidence>
<protein>
    <recommendedName>
        <fullName evidence="4">Nucleotidyltransferase domain-containing protein</fullName>
    </recommendedName>
</protein>
<dbReference type="STRING" id="1122188.SAMN02745674_00822"/>
<dbReference type="AlphaFoldDB" id="A0A1T4NCA5"/>
<evidence type="ECO:0008006" key="4">
    <source>
        <dbReference type="Google" id="ProtNLM"/>
    </source>
</evidence>